<dbReference type="RefSeq" id="WP_158224437.1">
    <property type="nucleotide sequence ID" value="NZ_CP091196.1"/>
</dbReference>
<evidence type="ECO:0000256" key="1">
    <source>
        <dbReference type="SAM" id="MobiDB-lite"/>
    </source>
</evidence>
<name>A0ABY4NVK6_9PSEU</name>
<keyword evidence="3" id="KW-1185">Reference proteome</keyword>
<dbReference type="EMBL" id="CP091196">
    <property type="protein sequence ID" value="UQS24056.1"/>
    <property type="molecule type" value="Genomic_DNA"/>
</dbReference>
<proteinExistence type="predicted"/>
<evidence type="ECO:0000313" key="3">
    <source>
        <dbReference type="Proteomes" id="UP000830158"/>
    </source>
</evidence>
<reference evidence="2" key="1">
    <citation type="submission" date="2022-01" db="EMBL/GenBank/DDBJ databases">
        <title>PSI-footprinting approach for the identification of protein synthesis inhibitor producers.</title>
        <authorList>
            <person name="Handel F."/>
            <person name="Kulik A."/>
            <person name="Wex K.W."/>
            <person name="Berscheid A."/>
            <person name="Saur J.S."/>
            <person name="Winkler A."/>
            <person name="Wibberg D."/>
            <person name="Kalinowski J."/>
            <person name="Broetz-Oesterhelt H."/>
            <person name="Mast Y."/>
        </authorList>
    </citation>
    <scope>NUCLEOTIDE SEQUENCE</scope>
    <source>
        <strain evidence="2">KNN 49.3e</strain>
    </source>
</reference>
<feature type="region of interest" description="Disordered" evidence="1">
    <location>
        <begin position="1"/>
        <end position="31"/>
    </location>
</feature>
<protein>
    <submittedName>
        <fullName evidence="2">Uncharacterized protein</fullName>
    </submittedName>
</protein>
<organism evidence="2 3">
    <name type="scientific">Amycolatopsis thermalba</name>
    <dbReference type="NCBI Taxonomy" id="944492"/>
    <lineage>
        <taxon>Bacteria</taxon>
        <taxon>Bacillati</taxon>
        <taxon>Actinomycetota</taxon>
        <taxon>Actinomycetes</taxon>
        <taxon>Pseudonocardiales</taxon>
        <taxon>Pseudonocardiaceae</taxon>
        <taxon>Amycolatopsis</taxon>
    </lineage>
</organism>
<dbReference type="Proteomes" id="UP000830158">
    <property type="component" value="Chromosome"/>
</dbReference>
<evidence type="ECO:0000313" key="2">
    <source>
        <dbReference type="EMBL" id="UQS24056.1"/>
    </source>
</evidence>
<gene>
    <name evidence="2" type="ORF">L1857_15075</name>
</gene>
<accession>A0ABY4NVK6</accession>
<sequence length="90" mass="9844">MPGRTRLLPHEQRPGVRVCRSHPEAGPGLLDERRGVGAAEAERYQVPVELRSRAEASSVLAWILGLPPDEAPKPAHWTVAAIAELGHSRR</sequence>